<accession>A0ABU6KL73</accession>
<comment type="caution">
    <text evidence="1">The sequence shown here is derived from an EMBL/GenBank/DDBJ whole genome shotgun (WGS) entry which is preliminary data.</text>
</comment>
<keyword evidence="2" id="KW-1185">Reference proteome</keyword>
<proteinExistence type="predicted"/>
<name>A0ABU6KL73_9BACI</name>
<sequence length="113" mass="13442">MQNRGYEVIKDEIKNELKGYFKDKIGSFSIYEQTDTPYTMFSMQFTMYNYFNIVLNYDRGAFGCAIINGEVGISLKSSQKWYDKADMTIFLKELEQQIELRIPDKFLEFHGWK</sequence>
<evidence type="ECO:0000313" key="2">
    <source>
        <dbReference type="Proteomes" id="UP001335737"/>
    </source>
</evidence>
<gene>
    <name evidence="1" type="ORF">QGM71_16885</name>
</gene>
<dbReference type="Proteomes" id="UP001335737">
    <property type="component" value="Unassembled WGS sequence"/>
</dbReference>
<evidence type="ECO:0008006" key="3">
    <source>
        <dbReference type="Google" id="ProtNLM"/>
    </source>
</evidence>
<organism evidence="1 2">
    <name type="scientific">Virgibacillus tibetensis</name>
    <dbReference type="NCBI Taxonomy" id="3042313"/>
    <lineage>
        <taxon>Bacteria</taxon>
        <taxon>Bacillati</taxon>
        <taxon>Bacillota</taxon>
        <taxon>Bacilli</taxon>
        <taxon>Bacillales</taxon>
        <taxon>Bacillaceae</taxon>
        <taxon>Virgibacillus</taxon>
    </lineage>
</organism>
<dbReference type="EMBL" id="JARZFX010000011">
    <property type="protein sequence ID" value="MEC5425164.1"/>
    <property type="molecule type" value="Genomic_DNA"/>
</dbReference>
<reference evidence="1 2" key="1">
    <citation type="journal article" date="2024" name="Int. J. Syst. Evol. Microbiol.">
        <title>Virgibacillus tibetensis sp. nov., isolated from salt lake on the Tibetan Plateau of China.</title>
        <authorList>
            <person name="Phurbu D."/>
            <person name="Liu Z.-X."/>
            <person name="Wang R."/>
            <person name="Zheng Y.-Y."/>
            <person name="Liu H.-C."/>
            <person name="Zhou Y.-G."/>
            <person name="Yu Y.-J."/>
            <person name="Li A.-H."/>
        </authorList>
    </citation>
    <scope>NUCLEOTIDE SEQUENCE [LARGE SCALE GENOMIC DNA]</scope>
    <source>
        <strain evidence="1 2">C22-A2</strain>
    </source>
</reference>
<protein>
    <recommendedName>
        <fullName evidence="3">DUF4304 domain-containing protein</fullName>
    </recommendedName>
</protein>
<evidence type="ECO:0000313" key="1">
    <source>
        <dbReference type="EMBL" id="MEC5425164.1"/>
    </source>
</evidence>
<dbReference type="RefSeq" id="WP_327608717.1">
    <property type="nucleotide sequence ID" value="NZ_JARZFX010000011.1"/>
</dbReference>